<evidence type="ECO:0000313" key="2">
    <source>
        <dbReference type="Proteomes" id="UP001396334"/>
    </source>
</evidence>
<sequence>MHHDCVENPFFSGFLFCSVPYVSLLSGYRHFAGPICNRIMFIHVITRQDLREDPSNKHGQFAVVLEVFEVVPSLFMVDVRKAAGDTLEYHKFYKNFCVEVLQNQSHANRPKEAIPLQLSFFNPSSCYKVVCRLRIGFQVFGVFIHLFSFASSPIESNRSKQIHKTWILSVNVLAVFGTLYTYNCSSEHCFHLKAEPERLACKL</sequence>
<evidence type="ECO:0000313" key="1">
    <source>
        <dbReference type="EMBL" id="KAK8482965.1"/>
    </source>
</evidence>
<dbReference type="EMBL" id="JBBPBN010000719">
    <property type="protein sequence ID" value="KAK8482965.1"/>
    <property type="molecule type" value="Genomic_DNA"/>
</dbReference>
<accession>A0ABR1ZQK4</accession>
<protein>
    <submittedName>
        <fullName evidence="1">Uncharacterized protein</fullName>
    </submittedName>
</protein>
<organism evidence="1 2">
    <name type="scientific">Hibiscus sabdariffa</name>
    <name type="common">roselle</name>
    <dbReference type="NCBI Taxonomy" id="183260"/>
    <lineage>
        <taxon>Eukaryota</taxon>
        <taxon>Viridiplantae</taxon>
        <taxon>Streptophyta</taxon>
        <taxon>Embryophyta</taxon>
        <taxon>Tracheophyta</taxon>
        <taxon>Spermatophyta</taxon>
        <taxon>Magnoliopsida</taxon>
        <taxon>eudicotyledons</taxon>
        <taxon>Gunneridae</taxon>
        <taxon>Pentapetalae</taxon>
        <taxon>rosids</taxon>
        <taxon>malvids</taxon>
        <taxon>Malvales</taxon>
        <taxon>Malvaceae</taxon>
        <taxon>Malvoideae</taxon>
        <taxon>Hibiscus</taxon>
    </lineage>
</organism>
<keyword evidence="2" id="KW-1185">Reference proteome</keyword>
<proteinExistence type="predicted"/>
<name>A0ABR1ZQK4_9ROSI</name>
<dbReference type="Proteomes" id="UP001396334">
    <property type="component" value="Unassembled WGS sequence"/>
</dbReference>
<gene>
    <name evidence="1" type="ORF">V6N11_061777</name>
</gene>
<comment type="caution">
    <text evidence="1">The sequence shown here is derived from an EMBL/GenBank/DDBJ whole genome shotgun (WGS) entry which is preliminary data.</text>
</comment>
<dbReference type="Gene3D" id="3.30.310.80">
    <property type="entry name" value="Kinase associated domain 1, KA1"/>
    <property type="match status" value="1"/>
</dbReference>
<reference evidence="1 2" key="1">
    <citation type="journal article" date="2024" name="G3 (Bethesda)">
        <title>Genome assembly of Hibiscus sabdariffa L. provides insights into metabolisms of medicinal natural products.</title>
        <authorList>
            <person name="Kim T."/>
        </authorList>
    </citation>
    <scope>NUCLEOTIDE SEQUENCE [LARGE SCALE GENOMIC DNA]</scope>
    <source>
        <strain evidence="1">TK-2024</strain>
        <tissue evidence="1">Old leaves</tissue>
    </source>
</reference>